<keyword evidence="1" id="KW-1133">Transmembrane helix</keyword>
<accession>A0A7Y9ZBF9</accession>
<organism evidence="3 4">
    <name type="scientific">Demequina lutea</name>
    <dbReference type="NCBI Taxonomy" id="431489"/>
    <lineage>
        <taxon>Bacteria</taxon>
        <taxon>Bacillati</taxon>
        <taxon>Actinomycetota</taxon>
        <taxon>Actinomycetes</taxon>
        <taxon>Micrococcales</taxon>
        <taxon>Demequinaceae</taxon>
        <taxon>Demequina</taxon>
    </lineage>
</organism>
<feature type="transmembrane region" description="Helical" evidence="1">
    <location>
        <begin position="36"/>
        <end position="59"/>
    </location>
</feature>
<reference evidence="3 4" key="1">
    <citation type="submission" date="2020-07" db="EMBL/GenBank/DDBJ databases">
        <title>Sequencing the genomes of 1000 actinobacteria strains.</title>
        <authorList>
            <person name="Klenk H.-P."/>
        </authorList>
    </citation>
    <scope>NUCLEOTIDE SEQUENCE [LARGE SCALE GENOMIC DNA]</scope>
    <source>
        <strain evidence="3 4">DSM 19970</strain>
    </source>
</reference>
<evidence type="ECO:0000313" key="3">
    <source>
        <dbReference type="EMBL" id="NYI41508.1"/>
    </source>
</evidence>
<dbReference type="RefSeq" id="WP_179397889.1">
    <property type="nucleotide sequence ID" value="NZ_JACBZO010000001.1"/>
</dbReference>
<dbReference type="Pfam" id="PF11127">
    <property type="entry name" value="YgaP-like_TM"/>
    <property type="match status" value="1"/>
</dbReference>
<dbReference type="Proteomes" id="UP000547973">
    <property type="component" value="Unassembled WGS sequence"/>
</dbReference>
<keyword evidence="1" id="KW-0812">Transmembrane</keyword>
<proteinExistence type="predicted"/>
<feature type="domain" description="Inner membrane protein YgaP-like transmembrane" evidence="2">
    <location>
        <begin position="11"/>
        <end position="60"/>
    </location>
</feature>
<name>A0A7Y9ZBF9_9MICO</name>
<protein>
    <submittedName>
        <fullName evidence="3">Fatty acid desaturase</fullName>
    </submittedName>
</protein>
<evidence type="ECO:0000313" key="4">
    <source>
        <dbReference type="Proteomes" id="UP000547973"/>
    </source>
</evidence>
<sequence length="73" mass="7449">MGFVAFMSSMAGRVTRAVAGVALVVVGAVLGGGWLVLALVGLVFIAVGVFDVCLLAPLFKQPFSGKAVRAKLK</sequence>
<dbReference type="AlphaFoldDB" id="A0A7Y9ZBF9"/>
<keyword evidence="1" id="KW-0472">Membrane</keyword>
<gene>
    <name evidence="3" type="ORF">BKA03_001627</name>
</gene>
<dbReference type="InterPro" id="IPR021309">
    <property type="entry name" value="YgaP-like_TM"/>
</dbReference>
<evidence type="ECO:0000256" key="1">
    <source>
        <dbReference type="SAM" id="Phobius"/>
    </source>
</evidence>
<dbReference type="EMBL" id="JACBZO010000001">
    <property type="protein sequence ID" value="NYI41508.1"/>
    <property type="molecule type" value="Genomic_DNA"/>
</dbReference>
<comment type="caution">
    <text evidence="3">The sequence shown here is derived from an EMBL/GenBank/DDBJ whole genome shotgun (WGS) entry which is preliminary data.</text>
</comment>
<keyword evidence="4" id="KW-1185">Reference proteome</keyword>
<evidence type="ECO:0000259" key="2">
    <source>
        <dbReference type="Pfam" id="PF11127"/>
    </source>
</evidence>